<dbReference type="InterPro" id="IPR029021">
    <property type="entry name" value="Prot-tyrosine_phosphatase-like"/>
</dbReference>
<evidence type="ECO:0000259" key="2">
    <source>
        <dbReference type="PROSITE" id="PS50056"/>
    </source>
</evidence>
<protein>
    <submittedName>
        <fullName evidence="3">Putative tyrosine phosphatase</fullName>
    </submittedName>
</protein>
<evidence type="ECO:0000313" key="3">
    <source>
        <dbReference type="EMBL" id="CCV02213.1"/>
    </source>
</evidence>
<dbReference type="RefSeq" id="YP_009010312.1">
    <property type="nucleotide sequence ID" value="NC_023611.1"/>
</dbReference>
<accession>W8W1P2</accession>
<sequence>MNQASFFIEKKALFGGYPSHNQIIELINEGVVWFVDLTNDNEKGIRLYSHLVNNWINYPIKDQGIPENKKNFLIFLFIIQMAIESLKPGEKLYLHCRGGHGRSSLVISCFLCLLFGVSPDESLNLIKNYHSLRPNLRSKWLTGWPLSLKQRKFVESFFGTLYFYSNFNDEKIKSVFTKTDFFRNMIILNLYLHQNPYILNTLLHSGFKTLKGEGIISTILQKLRFYILYSKAKKIFDND</sequence>
<dbReference type="GeneID" id="18501213"/>
<feature type="domain" description="Tyrosine specific protein phosphatases" evidence="2">
    <location>
        <begin position="73"/>
        <end position="133"/>
    </location>
</feature>
<keyword evidence="1" id="KW-0378">Hydrolase</keyword>
<dbReference type="PROSITE" id="PS50056">
    <property type="entry name" value="TYR_PHOSPHATASE_2"/>
    <property type="match status" value="1"/>
</dbReference>
<dbReference type="InterPro" id="IPR000387">
    <property type="entry name" value="Tyr_Pase_dom"/>
</dbReference>
<proteinExistence type="predicted"/>
<dbReference type="PROSITE" id="PS00383">
    <property type="entry name" value="TYR_PHOSPHATASE_1"/>
    <property type="match status" value="1"/>
</dbReference>
<dbReference type="Gene3D" id="3.90.190.10">
    <property type="entry name" value="Protein tyrosine phosphatase superfamily"/>
    <property type="match status" value="1"/>
</dbReference>
<dbReference type="EMBL" id="HF920636">
    <property type="protein sequence ID" value="CCV02213.1"/>
    <property type="molecule type" value="Genomic_DNA"/>
</dbReference>
<gene>
    <name evidence="3" type="primary">018L</name>
    <name evidence="3" type="ORF">IIV30_018L</name>
</gene>
<name>W8W1P2_9VIRU</name>
<evidence type="ECO:0000313" key="4">
    <source>
        <dbReference type="Proteomes" id="UP000136450"/>
    </source>
</evidence>
<dbReference type="InterPro" id="IPR016130">
    <property type="entry name" value="Tyr_Pase_AS"/>
</dbReference>
<dbReference type="KEGG" id="vg:18501213"/>
<dbReference type="InterPro" id="IPR057023">
    <property type="entry name" value="PTP-SAK"/>
</dbReference>
<dbReference type="Pfam" id="PF22784">
    <property type="entry name" value="PTP-SAK"/>
    <property type="match status" value="1"/>
</dbReference>
<dbReference type="SUPFAM" id="SSF52799">
    <property type="entry name" value="(Phosphotyrosine protein) phosphatases II"/>
    <property type="match status" value="1"/>
</dbReference>
<evidence type="ECO:0000256" key="1">
    <source>
        <dbReference type="ARBA" id="ARBA00022801"/>
    </source>
</evidence>
<organism evidence="3 4">
    <name type="scientific">Invertebrate iridescent virus 30</name>
    <dbReference type="NCBI Taxonomy" id="345585"/>
    <lineage>
        <taxon>Viruses</taxon>
        <taxon>Varidnaviria</taxon>
        <taxon>Bamfordvirae</taxon>
        <taxon>Nucleocytoviricota</taxon>
        <taxon>Megaviricetes</taxon>
        <taxon>Pimascovirales</taxon>
        <taxon>Pimascovirales incertae sedis</taxon>
        <taxon>Iridoviridae</taxon>
        <taxon>Betairidovirinae</taxon>
        <taxon>Chloriridovirus</taxon>
        <taxon>Chloriridovirus simulium1</taxon>
        <taxon>Invertebrate iridescent virus 22</taxon>
    </lineage>
</organism>
<dbReference type="Proteomes" id="UP000136450">
    <property type="component" value="Segment"/>
</dbReference>
<dbReference type="OrthoDB" id="11806at10239"/>
<reference evidence="3 4" key="1">
    <citation type="submission" date="2013-03" db="EMBL/GenBank/DDBJ databases">
        <title>Genomic and evolutionary features of invertebrate iridoviruse.</title>
        <authorList>
            <person name="Piegu B."/>
            <person name="Guizard S."/>
            <person name="Bideshi D."/>
            <person name="Spears T."/>
            <person name="Federici B."/>
            <person name="Bigot Y."/>
        </authorList>
    </citation>
    <scope>NUCLEOTIDE SEQUENCE [LARGE SCALE GENOMIC DNA]</scope>
</reference>
<dbReference type="GO" id="GO:0016791">
    <property type="term" value="F:phosphatase activity"/>
    <property type="evidence" value="ECO:0007669"/>
    <property type="project" value="UniProtKB-ARBA"/>
</dbReference>